<feature type="binding site" evidence="4">
    <location>
        <position position="320"/>
    </location>
    <ligand>
        <name>S-adenosyl-L-methionine</name>
        <dbReference type="ChEBI" id="CHEBI:59789"/>
    </ligand>
</feature>
<dbReference type="InterPro" id="IPR012340">
    <property type="entry name" value="NA-bd_OB-fold"/>
</dbReference>
<feature type="region of interest" description="Disordered" evidence="5">
    <location>
        <begin position="1"/>
        <end position="23"/>
    </location>
</feature>
<dbReference type="PANTHER" id="PTHR11061:SF30">
    <property type="entry name" value="TRNA (URACIL(54)-C(5))-METHYLTRANSFERASE"/>
    <property type="match status" value="1"/>
</dbReference>
<dbReference type="InterPro" id="IPR030391">
    <property type="entry name" value="MeTrfase_TrmA_CS"/>
</dbReference>
<gene>
    <name evidence="7" type="ORF">GCM10025862_15290</name>
</gene>
<dbReference type="EMBL" id="BSUJ01000001">
    <property type="protein sequence ID" value="GMA19508.1"/>
    <property type="molecule type" value="Genomic_DNA"/>
</dbReference>
<dbReference type="Proteomes" id="UP001157109">
    <property type="component" value="Unassembled WGS sequence"/>
</dbReference>
<dbReference type="PANTHER" id="PTHR11061">
    <property type="entry name" value="RNA M5U METHYLTRANSFERASE"/>
    <property type="match status" value="1"/>
</dbReference>
<feature type="active site" description="Nucleophile" evidence="4">
    <location>
        <position position="393"/>
    </location>
</feature>
<dbReference type="InterPro" id="IPR029063">
    <property type="entry name" value="SAM-dependent_MTases_sf"/>
</dbReference>
<dbReference type="Gene3D" id="2.40.50.140">
    <property type="entry name" value="Nucleic acid-binding proteins"/>
    <property type="match status" value="1"/>
</dbReference>
<accession>A0ABQ6HPB2</accession>
<evidence type="ECO:0000256" key="5">
    <source>
        <dbReference type="SAM" id="MobiDB-lite"/>
    </source>
</evidence>
<dbReference type="InterPro" id="IPR010280">
    <property type="entry name" value="U5_MeTrfase_fam"/>
</dbReference>
<evidence type="ECO:0000259" key="6">
    <source>
        <dbReference type="PROSITE" id="PS50926"/>
    </source>
</evidence>
<evidence type="ECO:0000256" key="3">
    <source>
        <dbReference type="ARBA" id="ARBA00022691"/>
    </source>
</evidence>
<sequence>MTKPVKRGNANRRGRATRERAVRGTPAVGREIELEIGAVAHGGFCVGRHEGRAVFVRHTLPGEKVRAVVTEGGSEDRFWRADAIEILRANEHRVTPPCPYAGPGRCGGCDWQHASLDYQRELKSTVVREQLDRLAGLELVDDQPVVEPVPGDEDGLRWRTRVEFAVDEAGRAGMRAHRSHAVIPIDDCLIATRPIIESGVLSTTWTDCAAVEVVDASLVDDAVVVPIAESGKALDHAGHGVESTVGERVQVGEWVRELAVDARGFWQVHPGAAPTLVDEAMALLDPQEGERALDVFAGVGLFAAALADLVGEQGQVLAVESDGLAVENAVENLEENPWASARQGRADRVLAELVRDGETFDLVVLDPPRTGAGRQVIESLVDLEPRAVVYVACDPAALARDVAIAEELGYQLVALRAFDAFPMTQHVECVALLEPVDESDLESDPESDHE</sequence>
<reference evidence="8" key="1">
    <citation type="journal article" date="2019" name="Int. J. Syst. Evol. Microbiol.">
        <title>The Global Catalogue of Microorganisms (GCM) 10K type strain sequencing project: providing services to taxonomists for standard genome sequencing and annotation.</title>
        <authorList>
            <consortium name="The Broad Institute Genomics Platform"/>
            <consortium name="The Broad Institute Genome Sequencing Center for Infectious Disease"/>
            <person name="Wu L."/>
            <person name="Ma J."/>
        </authorList>
    </citation>
    <scope>NUCLEOTIDE SEQUENCE [LARGE SCALE GENOMIC DNA]</scope>
    <source>
        <strain evidence="8">NBRC 105830</strain>
    </source>
</reference>
<comment type="similarity">
    <text evidence="4">Belongs to the class I-like SAM-binding methyltransferase superfamily. RNA M5U methyltransferase family.</text>
</comment>
<feature type="compositionally biased region" description="Basic residues" evidence="5">
    <location>
        <begin position="1"/>
        <end position="15"/>
    </location>
</feature>
<dbReference type="PROSITE" id="PS51687">
    <property type="entry name" value="SAM_MT_RNA_M5U"/>
    <property type="match status" value="1"/>
</dbReference>
<keyword evidence="2 4" id="KW-0808">Transferase</keyword>
<evidence type="ECO:0000256" key="1">
    <source>
        <dbReference type="ARBA" id="ARBA00022603"/>
    </source>
</evidence>
<name>A0ABQ6HPB2_9MICO</name>
<dbReference type="PROSITE" id="PS50926">
    <property type="entry name" value="TRAM"/>
    <property type="match status" value="1"/>
</dbReference>
<dbReference type="GO" id="GO:0032259">
    <property type="term" value="P:methylation"/>
    <property type="evidence" value="ECO:0007669"/>
    <property type="project" value="UniProtKB-KW"/>
</dbReference>
<feature type="domain" description="TRAM" evidence="6">
    <location>
        <begin position="25"/>
        <end position="85"/>
    </location>
</feature>
<dbReference type="Pfam" id="PF01938">
    <property type="entry name" value="TRAM"/>
    <property type="match status" value="1"/>
</dbReference>
<dbReference type="CDD" id="cd02440">
    <property type="entry name" value="AdoMet_MTases"/>
    <property type="match status" value="1"/>
</dbReference>
<keyword evidence="3 4" id="KW-0949">S-adenosyl-L-methionine</keyword>
<dbReference type="Gene3D" id="3.40.50.150">
    <property type="entry name" value="Vaccinia Virus protein VP39"/>
    <property type="match status" value="1"/>
</dbReference>
<evidence type="ECO:0000256" key="2">
    <source>
        <dbReference type="ARBA" id="ARBA00022679"/>
    </source>
</evidence>
<evidence type="ECO:0000256" key="4">
    <source>
        <dbReference type="PROSITE-ProRule" id="PRU01024"/>
    </source>
</evidence>
<evidence type="ECO:0000313" key="7">
    <source>
        <dbReference type="EMBL" id="GMA19508.1"/>
    </source>
</evidence>
<protein>
    <submittedName>
        <fullName evidence="7">RNA methyltransferase</fullName>
    </submittedName>
</protein>
<dbReference type="SUPFAM" id="SSF53335">
    <property type="entry name" value="S-adenosyl-L-methionine-dependent methyltransferases"/>
    <property type="match status" value="1"/>
</dbReference>
<evidence type="ECO:0000313" key="8">
    <source>
        <dbReference type="Proteomes" id="UP001157109"/>
    </source>
</evidence>
<dbReference type="GO" id="GO:0008168">
    <property type="term" value="F:methyltransferase activity"/>
    <property type="evidence" value="ECO:0007669"/>
    <property type="project" value="UniProtKB-KW"/>
</dbReference>
<dbReference type="InterPro" id="IPR002792">
    <property type="entry name" value="TRAM_dom"/>
</dbReference>
<keyword evidence="8" id="KW-1185">Reference proteome</keyword>
<dbReference type="SUPFAM" id="SSF50249">
    <property type="entry name" value="Nucleic acid-binding proteins"/>
    <property type="match status" value="1"/>
</dbReference>
<dbReference type="Gene3D" id="2.40.50.1070">
    <property type="match status" value="1"/>
</dbReference>
<feature type="binding site" evidence="4">
    <location>
        <position position="366"/>
    </location>
    <ligand>
        <name>S-adenosyl-L-methionine</name>
        <dbReference type="ChEBI" id="CHEBI:59789"/>
    </ligand>
</feature>
<dbReference type="PROSITE" id="PS01231">
    <property type="entry name" value="TRMA_2"/>
    <property type="match status" value="1"/>
</dbReference>
<feature type="binding site" evidence="4">
    <location>
        <position position="296"/>
    </location>
    <ligand>
        <name>S-adenosyl-L-methionine</name>
        <dbReference type="ChEBI" id="CHEBI:59789"/>
    </ligand>
</feature>
<keyword evidence="1 4" id="KW-0489">Methyltransferase</keyword>
<dbReference type="Pfam" id="PF05958">
    <property type="entry name" value="tRNA_U5-meth_tr"/>
    <property type="match status" value="1"/>
</dbReference>
<dbReference type="RefSeq" id="WP_241445091.1">
    <property type="nucleotide sequence ID" value="NZ_BSUJ01000001.1"/>
</dbReference>
<proteinExistence type="inferred from homology"/>
<feature type="binding site" evidence="4">
    <location>
        <position position="267"/>
    </location>
    <ligand>
        <name>S-adenosyl-L-methionine</name>
        <dbReference type="ChEBI" id="CHEBI:59789"/>
    </ligand>
</feature>
<organism evidence="7 8">
    <name type="scientific">Arsenicicoccus piscis</name>
    <dbReference type="NCBI Taxonomy" id="673954"/>
    <lineage>
        <taxon>Bacteria</taxon>
        <taxon>Bacillati</taxon>
        <taxon>Actinomycetota</taxon>
        <taxon>Actinomycetes</taxon>
        <taxon>Micrococcales</taxon>
        <taxon>Intrasporangiaceae</taxon>
        <taxon>Arsenicicoccus</taxon>
    </lineage>
</organism>
<comment type="caution">
    <text evidence="7">The sequence shown here is derived from an EMBL/GenBank/DDBJ whole genome shotgun (WGS) entry which is preliminary data.</text>
</comment>